<dbReference type="GO" id="GO:0051015">
    <property type="term" value="F:actin filament binding"/>
    <property type="evidence" value="ECO:0007669"/>
    <property type="project" value="Ensembl"/>
</dbReference>
<dbReference type="PANTHER" id="PTHR18839">
    <property type="entry name" value="MITOTIC INTERACTOR AND SUBSTRATE OF PLK1 MISP FAMILY MEMBER"/>
    <property type="match status" value="1"/>
</dbReference>
<evidence type="ECO:0000313" key="5">
    <source>
        <dbReference type="Proteomes" id="UP000694381"/>
    </source>
</evidence>
<dbReference type="GO" id="GO:1904776">
    <property type="term" value="P:regulation of protein localization to cell cortex"/>
    <property type="evidence" value="ECO:0007669"/>
    <property type="project" value="Ensembl"/>
</dbReference>
<dbReference type="Proteomes" id="UP000694381">
    <property type="component" value="Unassembled WGS sequence"/>
</dbReference>
<organism evidence="4 5">
    <name type="scientific">Nannospalax galili</name>
    <name type="common">Northern Israeli blind subterranean mole rat</name>
    <name type="synonym">Spalax galili</name>
    <dbReference type="NCBI Taxonomy" id="1026970"/>
    <lineage>
        <taxon>Eukaryota</taxon>
        <taxon>Metazoa</taxon>
        <taxon>Chordata</taxon>
        <taxon>Craniata</taxon>
        <taxon>Vertebrata</taxon>
        <taxon>Euteleostomi</taxon>
        <taxon>Mammalia</taxon>
        <taxon>Eutheria</taxon>
        <taxon>Euarchontoglires</taxon>
        <taxon>Glires</taxon>
        <taxon>Rodentia</taxon>
        <taxon>Myomorpha</taxon>
        <taxon>Muroidea</taxon>
        <taxon>Spalacidae</taxon>
        <taxon>Spalacinae</taxon>
        <taxon>Nannospalax</taxon>
    </lineage>
</organism>
<evidence type="ECO:0000256" key="2">
    <source>
        <dbReference type="SAM" id="MobiDB-lite"/>
    </source>
</evidence>
<dbReference type="PANTHER" id="PTHR18839:SF3">
    <property type="entry name" value="MITOTIC INTERACTOR AND SUBSTRATE OF PLK1"/>
    <property type="match status" value="1"/>
</dbReference>
<dbReference type="GO" id="GO:1905721">
    <property type="term" value="C:mitotic spindle astral microtubule end"/>
    <property type="evidence" value="ECO:0007669"/>
    <property type="project" value="Ensembl"/>
</dbReference>
<name>A0A8C6RW53_NANGA</name>
<dbReference type="InterPro" id="IPR042779">
    <property type="entry name" value="MISP/MISP3-like"/>
</dbReference>
<feature type="compositionally biased region" description="Basic and acidic residues" evidence="2">
    <location>
        <begin position="322"/>
        <end position="336"/>
    </location>
</feature>
<keyword evidence="1" id="KW-0175">Coiled coil</keyword>
<dbReference type="GO" id="GO:0090307">
    <property type="term" value="P:mitotic spindle assembly"/>
    <property type="evidence" value="ECO:0007669"/>
    <property type="project" value="Ensembl"/>
</dbReference>
<dbReference type="GO" id="GO:0031616">
    <property type="term" value="C:spindle pole centrosome"/>
    <property type="evidence" value="ECO:0007669"/>
    <property type="project" value="Ensembl"/>
</dbReference>
<dbReference type="Pfam" id="PF15304">
    <property type="entry name" value="AKAP2_C"/>
    <property type="match status" value="1"/>
</dbReference>
<dbReference type="GO" id="GO:0016477">
    <property type="term" value="P:cell migration"/>
    <property type="evidence" value="ECO:0007669"/>
    <property type="project" value="Ensembl"/>
</dbReference>
<dbReference type="InterPro" id="IPR029304">
    <property type="entry name" value="AKAP2_C"/>
</dbReference>
<dbReference type="OMA" id="QASHRHD"/>
<sequence length="643" mass="71296">MDRVTRYPIFSNPNSSRVTGLALDGHTSYTIELVGVGSEAEWSREEPQAWPDVERARVSHKRQAFSSQPSAQSQFLEDEEDEEMKTYCLDASNTLCSQSQDLDMERWVIIQGQAVKKCSTAATVQGANDQGDPRLVGQPRSTVLKESLVDREQIDFLVARQQFLSLEKANTNPVSGNPMARVTLAHPPPGVSQAPKDLNRPHIANGFVAPVPVTSPVKEMILEKRVRGGFPAASNICTVNNPSTQPSEVASEIPKETPIEREIRLAQEREADLREQRGLGRAAGHQELVQIPSRPVLSKVNLLEGPQRRDRGRPSLYVQRDMVQETQREEDHRREGLQVGRASTPNWASQDSQPGLWRSLSSDSILSPTLDARVANPAPETRKINRITPDAYQPYLGSGTPQLGFSALGVYSKPSGLPMEDSKAVATRSPKRLSESSGKFLSSKQEGLKSPGGPPRANGGVLRREYFFLRPLSFRVPDAPQQAEQSHTWGWEVAGAPALRLHKSPSSGLLEREMQSVLQREREVAEERRTALFPEVFSPMLDQEQDGEQYSRSSSRASGITGSYSVSESPVFTPIHLHSNLTWKAEAPVDYAPGQRKKETWYAGINPADHVNSEVLGATRVTRHKNALAERWEARIYASEDED</sequence>
<accession>A0A8C6RW53</accession>
<feature type="compositionally biased region" description="Polar residues" evidence="2">
    <location>
        <begin position="435"/>
        <end position="445"/>
    </location>
</feature>
<evidence type="ECO:0000256" key="1">
    <source>
        <dbReference type="ARBA" id="ARBA00023054"/>
    </source>
</evidence>
<dbReference type="GO" id="GO:0005886">
    <property type="term" value="C:plasma membrane"/>
    <property type="evidence" value="ECO:0007669"/>
    <property type="project" value="Ensembl"/>
</dbReference>
<feature type="region of interest" description="Disordered" evidence="2">
    <location>
        <begin position="303"/>
        <end position="338"/>
    </location>
</feature>
<dbReference type="GeneTree" id="ENSGT00940000154739"/>
<feature type="region of interest" description="Disordered" evidence="2">
    <location>
        <begin position="416"/>
        <end position="459"/>
    </location>
</feature>
<reference evidence="4" key="2">
    <citation type="submission" date="2025-09" db="UniProtKB">
        <authorList>
            <consortium name="Ensembl"/>
        </authorList>
    </citation>
    <scope>IDENTIFICATION</scope>
</reference>
<dbReference type="GO" id="GO:0051660">
    <property type="term" value="P:establishment of centrosome localization"/>
    <property type="evidence" value="ECO:0007669"/>
    <property type="project" value="Ensembl"/>
</dbReference>
<dbReference type="GO" id="GO:0030864">
    <property type="term" value="C:cortical actin cytoskeleton"/>
    <property type="evidence" value="ECO:0007669"/>
    <property type="project" value="Ensembl"/>
</dbReference>
<evidence type="ECO:0000313" key="4">
    <source>
        <dbReference type="Ensembl" id="ENSNGAP00000023736.1"/>
    </source>
</evidence>
<feature type="domain" description="A-kinase anchor protein 2 C-terminal" evidence="3">
    <location>
        <begin position="291"/>
        <end position="638"/>
    </location>
</feature>
<dbReference type="GO" id="GO:0000132">
    <property type="term" value="P:establishment of mitotic spindle orientation"/>
    <property type="evidence" value="ECO:0007669"/>
    <property type="project" value="Ensembl"/>
</dbReference>
<protein>
    <submittedName>
        <fullName evidence="4">Mitotic spindle positioning</fullName>
    </submittedName>
</protein>
<proteinExistence type="predicted"/>
<reference evidence="4" key="1">
    <citation type="submission" date="2025-08" db="UniProtKB">
        <authorList>
            <consortium name="Ensembl"/>
        </authorList>
    </citation>
    <scope>IDENTIFICATION</scope>
</reference>
<dbReference type="Ensembl" id="ENSNGAT00000029438.1">
    <property type="protein sequence ID" value="ENSNGAP00000023736.1"/>
    <property type="gene ID" value="ENSNGAG00000022204.1"/>
</dbReference>
<dbReference type="GO" id="GO:0005884">
    <property type="term" value="C:actin filament"/>
    <property type="evidence" value="ECO:0007669"/>
    <property type="project" value="Ensembl"/>
</dbReference>
<dbReference type="AlphaFoldDB" id="A0A8C6RW53"/>
<keyword evidence="5" id="KW-1185">Reference proteome</keyword>
<evidence type="ECO:0000259" key="3">
    <source>
        <dbReference type="Pfam" id="PF15304"/>
    </source>
</evidence>
<dbReference type="GO" id="GO:0005925">
    <property type="term" value="C:focal adhesion"/>
    <property type="evidence" value="ECO:0007669"/>
    <property type="project" value="Ensembl"/>
</dbReference>
<gene>
    <name evidence="4" type="primary">Misp</name>
</gene>